<keyword evidence="3" id="KW-1185">Reference proteome</keyword>
<protein>
    <submittedName>
        <fullName evidence="2">Uncharacterized protein</fullName>
    </submittedName>
</protein>
<accession>A0A8S1GZS1</accession>
<sequence length="217" mass="25413">MAEDERNVLYIPRLHWYIPIFVDYSLIEPRFSVTKHFFLILNILTDLICAPLALYLTRQFYRSTVIHPSLKLVYVVHFCTYQVFCISSIVCLLHQGNYLTIPKTFPEDLLITIFGSHKMEYMWSQVLFTLVIVIERFVATIRMRKMARVSTFTLGTKYQLMENLHVFKTLRSIVGLSGFCLFSTDILITITRFIDISGPNGFWQIIICFVTELILTM</sequence>
<dbReference type="AlphaFoldDB" id="A0A8S1GZS1"/>
<evidence type="ECO:0000313" key="3">
    <source>
        <dbReference type="Proteomes" id="UP000835052"/>
    </source>
</evidence>
<evidence type="ECO:0000256" key="1">
    <source>
        <dbReference type="SAM" id="Phobius"/>
    </source>
</evidence>
<keyword evidence="1" id="KW-0812">Transmembrane</keyword>
<proteinExistence type="predicted"/>
<evidence type="ECO:0000313" key="2">
    <source>
        <dbReference type="EMBL" id="CAD6186550.1"/>
    </source>
</evidence>
<dbReference type="PANTHER" id="PTHR23128:SF132">
    <property type="entry name" value="SERPENTINE RECEPTOR, CLASS E (EPSILON)-RELATED"/>
    <property type="match status" value="1"/>
</dbReference>
<reference evidence="2" key="1">
    <citation type="submission" date="2020-10" db="EMBL/GenBank/DDBJ databases">
        <authorList>
            <person name="Kikuchi T."/>
        </authorList>
    </citation>
    <scope>NUCLEOTIDE SEQUENCE</scope>
    <source>
        <strain evidence="2">NKZ352</strain>
    </source>
</reference>
<gene>
    <name evidence="2" type="ORF">CAUJ_LOCUS2469</name>
</gene>
<feature type="transmembrane region" description="Helical" evidence="1">
    <location>
        <begin position="121"/>
        <end position="139"/>
    </location>
</feature>
<dbReference type="PANTHER" id="PTHR23128">
    <property type="entry name" value="SERPENTINE RECEPTOR, CLASS E (EPSILON)-RELATED"/>
    <property type="match status" value="1"/>
</dbReference>
<feature type="transmembrane region" description="Helical" evidence="1">
    <location>
        <begin position="173"/>
        <end position="194"/>
    </location>
</feature>
<dbReference type="Proteomes" id="UP000835052">
    <property type="component" value="Unassembled WGS sequence"/>
</dbReference>
<name>A0A8S1GZS1_9PELO</name>
<feature type="transmembrane region" description="Helical" evidence="1">
    <location>
        <begin position="37"/>
        <end position="57"/>
    </location>
</feature>
<dbReference type="EMBL" id="CAJGYM010000004">
    <property type="protein sequence ID" value="CAD6186550.1"/>
    <property type="molecule type" value="Genomic_DNA"/>
</dbReference>
<organism evidence="2 3">
    <name type="scientific">Caenorhabditis auriculariae</name>
    <dbReference type="NCBI Taxonomy" id="2777116"/>
    <lineage>
        <taxon>Eukaryota</taxon>
        <taxon>Metazoa</taxon>
        <taxon>Ecdysozoa</taxon>
        <taxon>Nematoda</taxon>
        <taxon>Chromadorea</taxon>
        <taxon>Rhabditida</taxon>
        <taxon>Rhabditina</taxon>
        <taxon>Rhabditomorpha</taxon>
        <taxon>Rhabditoidea</taxon>
        <taxon>Rhabditidae</taxon>
        <taxon>Peloderinae</taxon>
        <taxon>Caenorhabditis</taxon>
    </lineage>
</organism>
<comment type="caution">
    <text evidence="2">The sequence shown here is derived from an EMBL/GenBank/DDBJ whole genome shotgun (WGS) entry which is preliminary data.</text>
</comment>
<keyword evidence="1" id="KW-0472">Membrane</keyword>
<feature type="transmembrane region" description="Helical" evidence="1">
    <location>
        <begin position="78"/>
        <end position="101"/>
    </location>
</feature>
<keyword evidence="1" id="KW-1133">Transmembrane helix</keyword>